<accession>U2E6U8</accession>
<dbReference type="Pfam" id="PF01814">
    <property type="entry name" value="Hemerythrin"/>
    <property type="match status" value="1"/>
</dbReference>
<dbReference type="Gene3D" id="1.20.120.520">
    <property type="entry name" value="nmb1532 protein domain like"/>
    <property type="match status" value="1"/>
</dbReference>
<sequence>MHTISDNLRLDKRRALPDEIAFLRAKYPAPQWATHGNYGELAAFWLQVHDALREEGRALGQATEDFREGRTDMAAFQRVFAVRLRGYLQHLEGHHRIEDAHYFPRFRRLDERLVYGFDLLENDHEIIHGQLLAVVESAQAFMQDLARGGDAMRYGADAYAERAGRLLALLEQHLADEEEIVIPTILEHSERPFR</sequence>
<dbReference type="GO" id="GO:0004497">
    <property type="term" value="F:monooxygenase activity"/>
    <property type="evidence" value="ECO:0007669"/>
    <property type="project" value="UniProtKB-KW"/>
</dbReference>
<dbReference type="InterPro" id="IPR012312">
    <property type="entry name" value="Hemerythrin-like"/>
</dbReference>
<organism evidence="2 3">
    <name type="scientific">Salinisphaera shabanensis E1L3A</name>
    <dbReference type="NCBI Taxonomy" id="1033802"/>
    <lineage>
        <taxon>Bacteria</taxon>
        <taxon>Pseudomonadati</taxon>
        <taxon>Pseudomonadota</taxon>
        <taxon>Gammaproteobacteria</taxon>
        <taxon>Salinisphaerales</taxon>
        <taxon>Salinisphaeraceae</taxon>
        <taxon>Salinisphaera</taxon>
    </lineage>
</organism>
<protein>
    <submittedName>
        <fullName evidence="2">Luciferase-like monooxygenase protein</fullName>
    </submittedName>
</protein>
<proteinExistence type="predicted"/>
<dbReference type="RefSeq" id="WP_006915536.1">
    <property type="nucleotide sequence ID" value="NZ_AFNV02000009.1"/>
</dbReference>
<name>U2E6U8_9GAMM</name>
<dbReference type="STRING" id="1033802.SSPSH_001544"/>
<keyword evidence="3" id="KW-1185">Reference proteome</keyword>
<reference evidence="2 3" key="1">
    <citation type="journal article" date="2011" name="J. Bacteriol.">
        <title>Genome sequence of Salinisphaera shabanensis, a gammaproteobacterium from the harsh, variable environment of the brine-seawater interface of the Shaban Deep in the Red Sea.</title>
        <authorList>
            <person name="Antunes A."/>
            <person name="Alam I."/>
            <person name="Bajic V.B."/>
            <person name="Stingl U."/>
        </authorList>
    </citation>
    <scope>NUCLEOTIDE SEQUENCE [LARGE SCALE GENOMIC DNA]</scope>
    <source>
        <strain evidence="2 3">E1L3A</strain>
    </source>
</reference>
<dbReference type="EMBL" id="AFNV02000009">
    <property type="protein sequence ID" value="ERJ19476.1"/>
    <property type="molecule type" value="Genomic_DNA"/>
</dbReference>
<gene>
    <name evidence="2" type="ORF">SSPSH_001544</name>
</gene>
<dbReference type="eggNOG" id="ENOG5030DC7">
    <property type="taxonomic scope" value="Bacteria"/>
</dbReference>
<evidence type="ECO:0000313" key="3">
    <source>
        <dbReference type="Proteomes" id="UP000006242"/>
    </source>
</evidence>
<dbReference type="Proteomes" id="UP000006242">
    <property type="component" value="Unassembled WGS sequence"/>
</dbReference>
<comment type="caution">
    <text evidence="2">The sequence shown here is derived from an EMBL/GenBank/DDBJ whole genome shotgun (WGS) entry which is preliminary data.</text>
</comment>
<reference evidence="2 3" key="2">
    <citation type="journal article" date="2013" name="PLoS ONE">
        <title>INDIGO - INtegrated Data Warehouse of MIcrobial GenOmes with Examples from the Red Sea Extremophiles.</title>
        <authorList>
            <person name="Alam I."/>
            <person name="Antunes A."/>
            <person name="Kamau A.A."/>
            <person name="Ba Alawi W."/>
            <person name="Kalkatawi M."/>
            <person name="Stingl U."/>
            <person name="Bajic V.B."/>
        </authorList>
    </citation>
    <scope>NUCLEOTIDE SEQUENCE [LARGE SCALE GENOMIC DNA]</scope>
    <source>
        <strain evidence="2 3">E1L3A</strain>
    </source>
</reference>
<evidence type="ECO:0000259" key="1">
    <source>
        <dbReference type="Pfam" id="PF01814"/>
    </source>
</evidence>
<dbReference type="OrthoDB" id="6077989at2"/>
<evidence type="ECO:0000313" key="2">
    <source>
        <dbReference type="EMBL" id="ERJ19476.1"/>
    </source>
</evidence>
<dbReference type="CDD" id="cd12108">
    <property type="entry name" value="Hr-like"/>
    <property type="match status" value="1"/>
</dbReference>
<feature type="domain" description="Hemerythrin-like" evidence="1">
    <location>
        <begin position="43"/>
        <end position="184"/>
    </location>
</feature>
<dbReference type="AlphaFoldDB" id="U2E6U8"/>